<dbReference type="Gene3D" id="3.30.2170.10">
    <property type="entry name" value="archaeoglobus fulgidus dsm 4304 superfamily"/>
    <property type="match status" value="1"/>
</dbReference>
<comment type="caution">
    <text evidence="1">The sequence shown here is derived from an EMBL/GenBank/DDBJ whole genome shotgun (WGS) entry which is preliminary data.</text>
</comment>
<keyword evidence="2" id="KW-1185">Reference proteome</keyword>
<dbReference type="OrthoDB" id="20018at2759"/>
<dbReference type="EMBL" id="LUCH01006089">
    <property type="protein sequence ID" value="KAF5397568.1"/>
    <property type="molecule type" value="Genomic_DNA"/>
</dbReference>
<proteinExistence type="predicted"/>
<dbReference type="AlphaFoldDB" id="A0A8J4WEU5"/>
<evidence type="ECO:0000313" key="1">
    <source>
        <dbReference type="EMBL" id="KAF5397568.1"/>
    </source>
</evidence>
<sequence length="83" mass="9373">MVDLESLKVRWTAEQIELRRQLQLEDPSWLLAKLNSDVFLIGGLDISFSKLHSDLAVATLAVINVTNFESRHTRKPSAVLDLV</sequence>
<evidence type="ECO:0000313" key="2">
    <source>
        <dbReference type="Proteomes" id="UP000748531"/>
    </source>
</evidence>
<accession>A0A8J4WEU5</accession>
<reference evidence="1" key="1">
    <citation type="submission" date="2019-05" db="EMBL/GenBank/DDBJ databases">
        <title>Annotation for the trematode Paragonimus heterotremus.</title>
        <authorList>
            <person name="Choi Y.-J."/>
        </authorList>
    </citation>
    <scope>NUCLEOTIDE SEQUENCE</scope>
    <source>
        <strain evidence="1">LC</strain>
    </source>
</reference>
<dbReference type="Proteomes" id="UP000748531">
    <property type="component" value="Unassembled WGS sequence"/>
</dbReference>
<organism evidence="1 2">
    <name type="scientific">Paragonimus heterotremus</name>
    <dbReference type="NCBI Taxonomy" id="100268"/>
    <lineage>
        <taxon>Eukaryota</taxon>
        <taxon>Metazoa</taxon>
        <taxon>Spiralia</taxon>
        <taxon>Lophotrochozoa</taxon>
        <taxon>Platyhelminthes</taxon>
        <taxon>Trematoda</taxon>
        <taxon>Digenea</taxon>
        <taxon>Plagiorchiida</taxon>
        <taxon>Troglotremata</taxon>
        <taxon>Troglotrematidae</taxon>
        <taxon>Paragonimus</taxon>
    </lineage>
</organism>
<name>A0A8J4WEU5_9TREM</name>
<protein>
    <submittedName>
        <fullName evidence="1">Uncharacterized protein</fullName>
    </submittedName>
</protein>
<gene>
    <name evidence="1" type="ORF">PHET_08956</name>
</gene>